<sequence length="196" mass="22769">MGDTNPMIEIYRLSDRFMNDSMRSRLSESLLYYLQRVIVIKIDMSSPEDIKWLFNTYKNTYGTLDSSIPDEANLQSQIARLGCQQIDIDKTYALARTNPESEVFMEAVLMATTQRMATLQEETGSLSTKIERLKALNRMITDHGYVREDYGSLMTYSYYHSDHYGDYISSDSDRDDEDNEDDRDTDYGEEGVHQDH</sequence>
<accession>A0A135UK46</accession>
<protein>
    <submittedName>
        <fullName evidence="2">Uncharacterized protein</fullName>
    </submittedName>
</protein>
<dbReference type="Proteomes" id="UP000070054">
    <property type="component" value="Unassembled WGS sequence"/>
</dbReference>
<comment type="caution">
    <text evidence="2">The sequence shown here is derived from an EMBL/GenBank/DDBJ whole genome shotgun (WGS) entry which is preliminary data.</text>
</comment>
<name>A0A135UK46_9PEZI</name>
<organism evidence="2 3">
    <name type="scientific">Colletotrichum nymphaeae SA-01</name>
    <dbReference type="NCBI Taxonomy" id="1460502"/>
    <lineage>
        <taxon>Eukaryota</taxon>
        <taxon>Fungi</taxon>
        <taxon>Dikarya</taxon>
        <taxon>Ascomycota</taxon>
        <taxon>Pezizomycotina</taxon>
        <taxon>Sordariomycetes</taxon>
        <taxon>Hypocreomycetidae</taxon>
        <taxon>Glomerellales</taxon>
        <taxon>Glomerellaceae</taxon>
        <taxon>Colletotrichum</taxon>
        <taxon>Colletotrichum acutatum species complex</taxon>
    </lineage>
</organism>
<evidence type="ECO:0000313" key="2">
    <source>
        <dbReference type="EMBL" id="KXH60771.1"/>
    </source>
</evidence>
<feature type="compositionally biased region" description="Acidic residues" evidence="1">
    <location>
        <begin position="173"/>
        <end position="189"/>
    </location>
</feature>
<reference evidence="2 3" key="1">
    <citation type="submission" date="2014-02" db="EMBL/GenBank/DDBJ databases">
        <title>The genome sequence of Colletotrichum nymphaeae SA-01.</title>
        <authorList>
            <person name="Baroncelli R."/>
            <person name="Thon M.R."/>
        </authorList>
    </citation>
    <scope>NUCLEOTIDE SEQUENCE [LARGE SCALE GENOMIC DNA]</scope>
    <source>
        <strain evidence="2 3">SA-01</strain>
    </source>
</reference>
<dbReference type="EMBL" id="JEMN01000479">
    <property type="protein sequence ID" value="KXH60771.1"/>
    <property type="molecule type" value="Genomic_DNA"/>
</dbReference>
<dbReference type="OrthoDB" id="194443at2759"/>
<proteinExistence type="predicted"/>
<dbReference type="AlphaFoldDB" id="A0A135UK46"/>
<keyword evidence="3" id="KW-1185">Reference proteome</keyword>
<gene>
    <name evidence="2" type="ORF">CNYM01_04307</name>
</gene>
<evidence type="ECO:0000256" key="1">
    <source>
        <dbReference type="SAM" id="MobiDB-lite"/>
    </source>
</evidence>
<evidence type="ECO:0000313" key="3">
    <source>
        <dbReference type="Proteomes" id="UP000070054"/>
    </source>
</evidence>
<feature type="region of interest" description="Disordered" evidence="1">
    <location>
        <begin position="168"/>
        <end position="196"/>
    </location>
</feature>